<evidence type="ECO:0000256" key="7">
    <source>
        <dbReference type="RuleBase" id="RU003800"/>
    </source>
</evidence>
<reference evidence="12 13" key="2">
    <citation type="submission" date="2007-04" db="EMBL/GenBank/DDBJ databases">
        <title>Draft genome sequence of Ruminococcus torques (ATCC 27756).</title>
        <authorList>
            <person name="Sudarsanam P."/>
            <person name="Ley R."/>
            <person name="Guruge J."/>
            <person name="Turnbaugh P.J."/>
            <person name="Mahowald M."/>
            <person name="Liep D."/>
            <person name="Gordon J."/>
        </authorList>
    </citation>
    <scope>NUCLEOTIDE SEQUENCE [LARGE SCALE GENOMIC DNA]</scope>
    <source>
        <strain evidence="12 13">ATCC 27756</strain>
    </source>
</reference>
<dbReference type="GO" id="GO:0009358">
    <property type="term" value="C:polyphosphate kinase complex"/>
    <property type="evidence" value="ECO:0007669"/>
    <property type="project" value="InterPro"/>
</dbReference>
<dbReference type="InterPro" id="IPR025200">
    <property type="entry name" value="PPK_C_dom2"/>
</dbReference>
<proteinExistence type="inferred from homology"/>
<dbReference type="GO" id="GO:0008976">
    <property type="term" value="F:polyphosphate kinase activity"/>
    <property type="evidence" value="ECO:0007669"/>
    <property type="project" value="UniProtKB-UniRule"/>
</dbReference>
<dbReference type="PANTHER" id="PTHR30218:SF0">
    <property type="entry name" value="POLYPHOSPHATE KINASE"/>
    <property type="match status" value="1"/>
</dbReference>
<feature type="domain" description="Polyphosphate kinase C-terminal" evidence="10">
    <location>
        <begin position="514"/>
        <end position="681"/>
    </location>
</feature>
<comment type="catalytic activity">
    <reaction evidence="6 7">
        <text>[phosphate](n) + ATP = [phosphate](n+1) + ADP</text>
        <dbReference type="Rhea" id="RHEA:19573"/>
        <dbReference type="Rhea" id="RHEA-COMP:9859"/>
        <dbReference type="Rhea" id="RHEA-COMP:14280"/>
        <dbReference type="ChEBI" id="CHEBI:16838"/>
        <dbReference type="ChEBI" id="CHEBI:30616"/>
        <dbReference type="ChEBI" id="CHEBI:456216"/>
        <dbReference type="EC" id="2.7.4.1"/>
    </reaction>
</comment>
<dbReference type="Pfam" id="PF17941">
    <property type="entry name" value="PP_kinase_C_1"/>
    <property type="match status" value="1"/>
</dbReference>
<evidence type="ECO:0000313" key="13">
    <source>
        <dbReference type="Proteomes" id="UP000003577"/>
    </source>
</evidence>
<evidence type="ECO:0000256" key="2">
    <source>
        <dbReference type="ARBA" id="ARBA00022679"/>
    </source>
</evidence>
<feature type="binding site" evidence="6">
    <location>
        <position position="386"/>
    </location>
    <ligand>
        <name>Mg(2+)</name>
        <dbReference type="ChEBI" id="CHEBI:18420"/>
    </ligand>
</feature>
<dbReference type="SUPFAM" id="SSF56024">
    <property type="entry name" value="Phospholipase D/nuclease"/>
    <property type="match status" value="2"/>
</dbReference>
<dbReference type="Pfam" id="PF02503">
    <property type="entry name" value="PP_kinase"/>
    <property type="match status" value="1"/>
</dbReference>
<feature type="binding site" evidence="6">
    <location>
        <position position="600"/>
    </location>
    <ligand>
        <name>ATP</name>
        <dbReference type="ChEBI" id="CHEBI:30616"/>
    </ligand>
</feature>
<dbReference type="InterPro" id="IPR003414">
    <property type="entry name" value="PP_kinase"/>
</dbReference>
<dbReference type="InterPro" id="IPR024953">
    <property type="entry name" value="PP_kinase_middle"/>
</dbReference>
<evidence type="ECO:0000256" key="4">
    <source>
        <dbReference type="ARBA" id="ARBA00022777"/>
    </source>
</evidence>
<keyword evidence="4 6" id="KW-0418">Kinase</keyword>
<dbReference type="HOGENOM" id="CLU_009678_3_0_9"/>
<evidence type="ECO:0000256" key="5">
    <source>
        <dbReference type="ARBA" id="ARBA00022840"/>
    </source>
</evidence>
<evidence type="ECO:0000256" key="3">
    <source>
        <dbReference type="ARBA" id="ARBA00022741"/>
    </source>
</evidence>
<keyword evidence="3 6" id="KW-0547">Nucleotide-binding</keyword>
<evidence type="ECO:0000259" key="11">
    <source>
        <dbReference type="Pfam" id="PF17941"/>
    </source>
</evidence>
<keyword evidence="5 6" id="KW-0067">ATP-binding</keyword>
<dbReference type="Proteomes" id="UP000003577">
    <property type="component" value="Unassembled WGS sequence"/>
</dbReference>
<evidence type="ECO:0000259" key="10">
    <source>
        <dbReference type="Pfam" id="PF13090"/>
    </source>
</evidence>
<feature type="domain" description="Polyphosphate kinase C-terminal" evidence="11">
    <location>
        <begin position="343"/>
        <end position="503"/>
    </location>
</feature>
<sequence>MSENQKGEGMMGKTETLEYTQNRELSWLRFNQRVLEEAQDESVPLMERMKFVAIFTSNLDEFFMIRVGSLYDMAVADSKKQDIRSGMTPKQQLEEIYKAVAPLYKERDKTYAEIKKQLQPYGVCGLDFKELEQQEKKYVKKYFKEQVLPVLSPQIVDANHPFPHLLNKDIYVVATLKMENNVMLGIVPVPQYISDVLYLPGHDVRYIRMEKVIMEYLELVFEQYQVSDKNYICVTRNADIAPDDEALADNEDFRYIMKETLHKRRKMAVVRLETAAPLGKEMEKYFCDRFKITPECIFRTKMPMKLGFIFAIADKIPESMRKALIDEPFTPQPAAALAEGISVMEQVKRKDVLLSYPYESMDPFLQLIKEAAFHPDVMTIKITIYRLAKKARLVEYLCAAAENGKEVTVLIELRARFDEQNNIDWSERLEEAGCRVLYGFDGYKVHSKLCLITYRNRNEIRYITQVGTGNYNEKTAKMYTDYSLMTSHQGIGEDAAVFFKNMSIGNLDGEYHHLIVSPFSLKRKVLRHMDEEIQKGADGRIIMKMNSVTDMDFIRKVQEASAAGVKVDLIVRGICCILPGVKENTENLRVTSIVGRYLEHPRVFVFGTGETAKVYIGSADMMTRNTEKRVEVACPIYDDAIKRRLIHDLKVMLADNVKARIMTSDGTYKKKERKGEAVNAQAAFMKAALNARPPKTLPKAKKEKKSIFQKVFSAFGKRNRSC</sequence>
<feature type="binding site" evidence="6">
    <location>
        <position position="58"/>
    </location>
    <ligand>
        <name>ATP</name>
        <dbReference type="ChEBI" id="CHEBI:30616"/>
    </ligand>
</feature>
<dbReference type="InterPro" id="IPR036832">
    <property type="entry name" value="PPK_N_dom_sf"/>
</dbReference>
<feature type="domain" description="Polyphosphate kinase middle" evidence="8">
    <location>
        <begin position="135"/>
        <end position="311"/>
    </location>
</feature>
<reference evidence="12 13" key="1">
    <citation type="submission" date="2007-03" db="EMBL/GenBank/DDBJ databases">
        <authorList>
            <person name="Fulton L."/>
            <person name="Clifton S."/>
            <person name="Fulton B."/>
            <person name="Xu J."/>
            <person name="Minx P."/>
            <person name="Pepin K.H."/>
            <person name="Johnson M."/>
            <person name="Thiruvilangam P."/>
            <person name="Bhonagiri V."/>
            <person name="Nash W.E."/>
            <person name="Mardis E.R."/>
            <person name="Wilson R.K."/>
        </authorList>
    </citation>
    <scope>NUCLEOTIDE SEQUENCE [LARGE SCALE GENOMIC DNA]</scope>
    <source>
        <strain evidence="12 13">ATCC 27756</strain>
    </source>
</reference>
<dbReference type="NCBIfam" id="NF003917">
    <property type="entry name" value="PRK05443.1-1"/>
    <property type="match status" value="1"/>
</dbReference>
<feature type="domain" description="Polyphosphate kinase N-terminal" evidence="9">
    <location>
        <begin position="21"/>
        <end position="123"/>
    </location>
</feature>
<feature type="binding site" evidence="6">
    <location>
        <position position="479"/>
    </location>
    <ligand>
        <name>ATP</name>
        <dbReference type="ChEBI" id="CHEBI:30616"/>
    </ligand>
</feature>
<evidence type="ECO:0000259" key="8">
    <source>
        <dbReference type="Pfam" id="PF02503"/>
    </source>
</evidence>
<dbReference type="EC" id="2.7.4.1" evidence="6 7"/>
<feature type="binding site" evidence="6">
    <location>
        <position position="416"/>
    </location>
    <ligand>
        <name>Mg(2+)</name>
        <dbReference type="ChEBI" id="CHEBI:18420"/>
    </ligand>
</feature>
<dbReference type="InterPro" id="IPR041108">
    <property type="entry name" value="PP_kinase_C_1"/>
</dbReference>
<feature type="active site" description="Phosphohistidine intermediate" evidence="6">
    <location>
        <position position="446"/>
    </location>
</feature>
<dbReference type="Gene3D" id="3.30.870.10">
    <property type="entry name" value="Endonuclease Chain A"/>
    <property type="match status" value="2"/>
</dbReference>
<dbReference type="GO" id="GO:0005524">
    <property type="term" value="F:ATP binding"/>
    <property type="evidence" value="ECO:0007669"/>
    <property type="project" value="UniProtKB-KW"/>
</dbReference>
<dbReference type="Pfam" id="PF13089">
    <property type="entry name" value="PP_kinase_N"/>
    <property type="match status" value="1"/>
</dbReference>
<protein>
    <recommendedName>
        <fullName evidence="6 7">Polyphosphate kinase</fullName>
        <ecNumber evidence="6 7">2.7.4.1</ecNumber>
    </recommendedName>
    <alternativeName>
        <fullName evidence="6">ATP-polyphosphate phosphotransferase</fullName>
    </alternativeName>
    <alternativeName>
        <fullName evidence="6">Polyphosphoric acid kinase</fullName>
    </alternativeName>
</protein>
<dbReference type="GO" id="GO:0046872">
    <property type="term" value="F:metal ion binding"/>
    <property type="evidence" value="ECO:0007669"/>
    <property type="project" value="UniProtKB-KW"/>
</dbReference>
<comment type="similarity">
    <text evidence="6 7">Belongs to the polyphosphate kinase 1 (PPK1) family.</text>
</comment>
<keyword evidence="6" id="KW-0479">Metal-binding</keyword>
<dbReference type="NCBIfam" id="NF003921">
    <property type="entry name" value="PRK05443.2-2"/>
    <property type="match status" value="1"/>
</dbReference>
<dbReference type="GO" id="GO:0006799">
    <property type="term" value="P:polyphosphate biosynthetic process"/>
    <property type="evidence" value="ECO:0007669"/>
    <property type="project" value="UniProtKB-UniRule"/>
</dbReference>
<organism evidence="12 13">
    <name type="scientific">[Ruminococcus] torques ATCC 27756</name>
    <dbReference type="NCBI Taxonomy" id="411460"/>
    <lineage>
        <taxon>Bacteria</taxon>
        <taxon>Bacillati</taxon>
        <taxon>Bacillota</taxon>
        <taxon>Clostridia</taxon>
        <taxon>Lachnospirales</taxon>
        <taxon>Lachnospiraceae</taxon>
        <taxon>Mediterraneibacter</taxon>
    </lineage>
</organism>
<dbReference type="SUPFAM" id="SSF140356">
    <property type="entry name" value="PPK N-terminal domain-like"/>
    <property type="match status" value="1"/>
</dbReference>
<comment type="PTM">
    <text evidence="6 7">An intermediate of this reaction is the autophosphorylated ppk in which a phosphate is covalently linked to a histidine residue through a N-P bond.</text>
</comment>
<feature type="binding site" evidence="6">
    <location>
        <position position="572"/>
    </location>
    <ligand>
        <name>ATP</name>
        <dbReference type="ChEBI" id="CHEBI:30616"/>
    </ligand>
</feature>
<dbReference type="HAMAP" id="MF_00347">
    <property type="entry name" value="Polyphosphate_kinase"/>
    <property type="match status" value="1"/>
</dbReference>
<evidence type="ECO:0000256" key="1">
    <source>
        <dbReference type="ARBA" id="ARBA00022553"/>
    </source>
</evidence>
<dbReference type="PIRSF" id="PIRSF015589">
    <property type="entry name" value="PP_kinase"/>
    <property type="match status" value="1"/>
</dbReference>
<dbReference type="NCBIfam" id="TIGR03705">
    <property type="entry name" value="poly_P_kin"/>
    <property type="match status" value="1"/>
</dbReference>
<dbReference type="PANTHER" id="PTHR30218">
    <property type="entry name" value="POLYPHOSPHATE KINASE"/>
    <property type="match status" value="1"/>
</dbReference>
<dbReference type="EMBL" id="AAVP02000001">
    <property type="protein sequence ID" value="EDK25630.1"/>
    <property type="molecule type" value="Genomic_DNA"/>
</dbReference>
<keyword evidence="6" id="KW-0460">Magnesium</keyword>
<dbReference type="SUPFAM" id="SSF143724">
    <property type="entry name" value="PHP14-like"/>
    <property type="match status" value="1"/>
</dbReference>
<evidence type="ECO:0000313" key="12">
    <source>
        <dbReference type="EMBL" id="EDK25630.1"/>
    </source>
</evidence>
<dbReference type="InterPro" id="IPR036830">
    <property type="entry name" value="PP_kinase_middle_dom_sf"/>
</dbReference>
<dbReference type="AlphaFoldDB" id="A5KJX7"/>
<dbReference type="Gene3D" id="3.30.1840.10">
    <property type="entry name" value="Polyphosphate kinase middle domain"/>
    <property type="match status" value="1"/>
</dbReference>
<name>A5KJX7_9FIRM</name>
<dbReference type="Pfam" id="PF13090">
    <property type="entry name" value="PP_kinase_C"/>
    <property type="match status" value="1"/>
</dbReference>
<dbReference type="PaxDb" id="411460-RUMTOR_00526"/>
<keyword evidence="2 6" id="KW-0808">Transferase</keyword>
<comment type="cofactor">
    <cofactor evidence="6">
        <name>Mg(2+)</name>
        <dbReference type="ChEBI" id="CHEBI:18420"/>
    </cofactor>
</comment>
<dbReference type="Gene3D" id="1.20.58.310">
    <property type="entry name" value="Polyphosphate kinase N-terminal domain"/>
    <property type="match status" value="1"/>
</dbReference>
<keyword evidence="1 6" id="KW-0597">Phosphoprotein</keyword>
<dbReference type="CDD" id="cd09166">
    <property type="entry name" value="PLDc_PPK1_C1_unchar"/>
    <property type="match status" value="1"/>
</dbReference>
<accession>A5KJX7</accession>
<evidence type="ECO:0000259" key="9">
    <source>
        <dbReference type="Pfam" id="PF13089"/>
    </source>
</evidence>
<evidence type="ECO:0000256" key="6">
    <source>
        <dbReference type="HAMAP-Rule" id="MF_00347"/>
    </source>
</evidence>
<gene>
    <name evidence="12" type="primary">ppk1</name>
    <name evidence="6" type="synonym">ppk</name>
    <name evidence="12" type="ORF">RUMTOR_00526</name>
</gene>
<comment type="function">
    <text evidence="6 7">Catalyzes the reversible transfer of the terminal phosphate of ATP to form a long-chain polyphosphate (polyP).</text>
</comment>
<dbReference type="InterPro" id="IPR025198">
    <property type="entry name" value="PPK_N_dom"/>
</dbReference>
<comment type="caution">
    <text evidence="12">The sequence shown here is derived from an EMBL/GenBank/DDBJ whole genome shotgun (WGS) entry which is preliminary data.</text>
</comment>